<reference evidence="1" key="2">
    <citation type="journal article" date="2015" name="Data Brief">
        <title>Shoot transcriptome of the giant reed, Arundo donax.</title>
        <authorList>
            <person name="Barrero R.A."/>
            <person name="Guerrero F.D."/>
            <person name="Moolhuijzen P."/>
            <person name="Goolsby J.A."/>
            <person name="Tidwell J."/>
            <person name="Bellgard S.E."/>
            <person name="Bellgard M.I."/>
        </authorList>
    </citation>
    <scope>NUCLEOTIDE SEQUENCE</scope>
    <source>
        <tissue evidence="1">Shoot tissue taken approximately 20 cm above the soil surface</tissue>
    </source>
</reference>
<organism evidence="1">
    <name type="scientific">Arundo donax</name>
    <name type="common">Giant reed</name>
    <name type="synonym">Donax arundinaceus</name>
    <dbReference type="NCBI Taxonomy" id="35708"/>
    <lineage>
        <taxon>Eukaryota</taxon>
        <taxon>Viridiplantae</taxon>
        <taxon>Streptophyta</taxon>
        <taxon>Embryophyta</taxon>
        <taxon>Tracheophyta</taxon>
        <taxon>Spermatophyta</taxon>
        <taxon>Magnoliopsida</taxon>
        <taxon>Liliopsida</taxon>
        <taxon>Poales</taxon>
        <taxon>Poaceae</taxon>
        <taxon>PACMAD clade</taxon>
        <taxon>Arundinoideae</taxon>
        <taxon>Arundineae</taxon>
        <taxon>Arundo</taxon>
    </lineage>
</organism>
<proteinExistence type="predicted"/>
<sequence>MHHIKHMICDCQRLCLKRTARTSRY</sequence>
<accession>A0A0A9FFP4</accession>
<protein>
    <submittedName>
        <fullName evidence="1">Uncharacterized protein</fullName>
    </submittedName>
</protein>
<dbReference type="AlphaFoldDB" id="A0A0A9FFP4"/>
<reference evidence="1" key="1">
    <citation type="submission" date="2014-09" db="EMBL/GenBank/DDBJ databases">
        <authorList>
            <person name="Magalhaes I.L.F."/>
            <person name="Oliveira U."/>
            <person name="Santos F.R."/>
            <person name="Vidigal T.H.D.A."/>
            <person name="Brescovit A.D."/>
            <person name="Santos A.J."/>
        </authorList>
    </citation>
    <scope>NUCLEOTIDE SEQUENCE</scope>
    <source>
        <tissue evidence="1">Shoot tissue taken approximately 20 cm above the soil surface</tissue>
    </source>
</reference>
<name>A0A0A9FFP4_ARUDO</name>
<dbReference type="EMBL" id="GBRH01186774">
    <property type="protein sequence ID" value="JAE11122.1"/>
    <property type="molecule type" value="Transcribed_RNA"/>
</dbReference>
<evidence type="ECO:0000313" key="1">
    <source>
        <dbReference type="EMBL" id="JAE11122.1"/>
    </source>
</evidence>